<dbReference type="EMBL" id="CATNWA010016648">
    <property type="protein sequence ID" value="CAI9594288.1"/>
    <property type="molecule type" value="Genomic_DNA"/>
</dbReference>
<protein>
    <submittedName>
        <fullName evidence="1">Uncharacterized protein</fullName>
    </submittedName>
</protein>
<evidence type="ECO:0000313" key="1">
    <source>
        <dbReference type="EMBL" id="CAI9594288.1"/>
    </source>
</evidence>
<name>A0ABN9FFU3_9NEOB</name>
<dbReference type="Proteomes" id="UP001162483">
    <property type="component" value="Unassembled WGS sequence"/>
</dbReference>
<keyword evidence="2" id="KW-1185">Reference proteome</keyword>
<reference evidence="1" key="1">
    <citation type="submission" date="2023-05" db="EMBL/GenBank/DDBJ databases">
        <authorList>
            <person name="Stuckert A."/>
        </authorList>
    </citation>
    <scope>NUCLEOTIDE SEQUENCE</scope>
</reference>
<proteinExistence type="predicted"/>
<sequence>MSITGRDSEIFSGADRGGVCTQYRSLPCEHEQAALCCSAQHSNTKQLVYTVKIHTAYS</sequence>
<organism evidence="1 2">
    <name type="scientific">Staurois parvus</name>
    <dbReference type="NCBI Taxonomy" id="386267"/>
    <lineage>
        <taxon>Eukaryota</taxon>
        <taxon>Metazoa</taxon>
        <taxon>Chordata</taxon>
        <taxon>Craniata</taxon>
        <taxon>Vertebrata</taxon>
        <taxon>Euteleostomi</taxon>
        <taxon>Amphibia</taxon>
        <taxon>Batrachia</taxon>
        <taxon>Anura</taxon>
        <taxon>Neobatrachia</taxon>
        <taxon>Ranoidea</taxon>
        <taxon>Ranidae</taxon>
        <taxon>Staurois</taxon>
    </lineage>
</organism>
<gene>
    <name evidence="1" type="ORF">SPARVUS_LOCUS11701649</name>
</gene>
<comment type="caution">
    <text evidence="1">The sequence shown here is derived from an EMBL/GenBank/DDBJ whole genome shotgun (WGS) entry which is preliminary data.</text>
</comment>
<evidence type="ECO:0000313" key="2">
    <source>
        <dbReference type="Proteomes" id="UP001162483"/>
    </source>
</evidence>
<accession>A0ABN9FFU3</accession>